<evidence type="ECO:0000256" key="1">
    <source>
        <dbReference type="ARBA" id="ARBA00004193"/>
    </source>
</evidence>
<proteinExistence type="inferred from homology"/>
<protein>
    <submittedName>
        <fullName evidence="9">BMP family protein</fullName>
    </submittedName>
</protein>
<keyword evidence="6" id="KW-0449">Lipoprotein</keyword>
<evidence type="ECO:0000313" key="9">
    <source>
        <dbReference type="EMBL" id="URN92974.1"/>
    </source>
</evidence>
<evidence type="ECO:0000256" key="7">
    <source>
        <dbReference type="SAM" id="SignalP"/>
    </source>
</evidence>
<keyword evidence="5" id="KW-0472">Membrane</keyword>
<reference evidence="9" key="1">
    <citation type="submission" date="2022-05" db="EMBL/GenBank/DDBJ databases">
        <title>Novel bacterial taxa in a minimal lignocellulolytic consortium and its capacity to transform plastics disclosed by genome-resolved metagenomics.</title>
        <authorList>
            <person name="Rodriguez C.A.D."/>
            <person name="Diaz-Garcia L."/>
            <person name="Herrera K."/>
            <person name="Tarazona N.A."/>
            <person name="Sproer C."/>
            <person name="Overmann J."/>
            <person name="Jimenez D.J."/>
        </authorList>
    </citation>
    <scope>NUCLEOTIDE SEQUENCE</scope>
    <source>
        <strain evidence="9">MAG5</strain>
    </source>
</reference>
<evidence type="ECO:0000256" key="2">
    <source>
        <dbReference type="ARBA" id="ARBA00008610"/>
    </source>
</evidence>
<dbReference type="PROSITE" id="PS51257">
    <property type="entry name" value="PROKAR_LIPOPROTEIN"/>
    <property type="match status" value="1"/>
</dbReference>
<dbReference type="GO" id="GO:0005886">
    <property type="term" value="C:plasma membrane"/>
    <property type="evidence" value="ECO:0007669"/>
    <property type="project" value="UniProtKB-SubCell"/>
</dbReference>
<dbReference type="CDD" id="cd06304">
    <property type="entry name" value="PBP1_BmpA_Med_PnrA-like"/>
    <property type="match status" value="1"/>
</dbReference>
<evidence type="ECO:0000256" key="6">
    <source>
        <dbReference type="ARBA" id="ARBA00023288"/>
    </source>
</evidence>
<feature type="signal peptide" evidence="7">
    <location>
        <begin position="1"/>
        <end position="19"/>
    </location>
</feature>
<dbReference type="Pfam" id="PF02608">
    <property type="entry name" value="Bmp"/>
    <property type="match status" value="1"/>
</dbReference>
<dbReference type="PANTHER" id="PTHR34296">
    <property type="entry name" value="TRANSCRIPTIONAL ACTIVATOR PROTEIN MED"/>
    <property type="match status" value="1"/>
</dbReference>
<evidence type="ECO:0000256" key="4">
    <source>
        <dbReference type="ARBA" id="ARBA00022729"/>
    </source>
</evidence>
<comment type="subcellular location">
    <subcellularLocation>
        <location evidence="1">Cell membrane</location>
        <topology evidence="1">Lipid-anchor</topology>
    </subcellularLocation>
</comment>
<comment type="similarity">
    <text evidence="2">Belongs to the BMP lipoprotein family.</text>
</comment>
<gene>
    <name evidence="9" type="ORF">NAG76_14110</name>
</gene>
<feature type="chain" id="PRO_5039947525" evidence="7">
    <location>
        <begin position="20"/>
        <end position="349"/>
    </location>
</feature>
<accession>A0A9J6Z9U7</accession>
<dbReference type="SUPFAM" id="SSF53822">
    <property type="entry name" value="Periplasmic binding protein-like I"/>
    <property type="match status" value="1"/>
</dbReference>
<dbReference type="EMBL" id="CP097899">
    <property type="protein sequence ID" value="URN92974.1"/>
    <property type="molecule type" value="Genomic_DNA"/>
</dbReference>
<dbReference type="Proteomes" id="UP001056756">
    <property type="component" value="Chromosome"/>
</dbReference>
<dbReference type="PANTHER" id="PTHR34296:SF2">
    <property type="entry name" value="ABC TRANSPORTER GUANOSINE-BINDING PROTEIN NUPN"/>
    <property type="match status" value="1"/>
</dbReference>
<dbReference type="AlphaFoldDB" id="A0A9J6Z9U7"/>
<name>A0A9J6Z9U7_9BACL</name>
<keyword evidence="4 7" id="KW-0732">Signal</keyword>
<dbReference type="KEGG" id="plig:NAG76_14110"/>
<dbReference type="Gene3D" id="3.40.50.2300">
    <property type="match status" value="2"/>
</dbReference>
<evidence type="ECO:0000256" key="3">
    <source>
        <dbReference type="ARBA" id="ARBA00022475"/>
    </source>
</evidence>
<evidence type="ECO:0000256" key="5">
    <source>
        <dbReference type="ARBA" id="ARBA00023136"/>
    </source>
</evidence>
<evidence type="ECO:0000259" key="8">
    <source>
        <dbReference type="Pfam" id="PF02608"/>
    </source>
</evidence>
<keyword evidence="3" id="KW-1003">Cell membrane</keyword>
<evidence type="ECO:0000313" key="10">
    <source>
        <dbReference type="Proteomes" id="UP001056756"/>
    </source>
</evidence>
<feature type="domain" description="ABC transporter substrate-binding protein PnrA-like" evidence="8">
    <location>
        <begin position="48"/>
        <end position="334"/>
    </location>
</feature>
<dbReference type="InterPro" id="IPR003760">
    <property type="entry name" value="PnrA-like"/>
</dbReference>
<sequence length="349" mass="37160">MKKRLSLLLSMILVIGLLAACGNNANQGSNGTNNGTTSEGTANGKKDVKIALVLPEQIGVNPFFELMDKGFKKAGEDFGVTIKTMESSDANAFEQNFRAAVADGYDMIITATYQAEDALRKIAAENPDLPIAIIDHVIEDVPNVRSAAFIENQASFLLGAAAGLVTESNVVGNVVAVEGAQMDKYTIGFAKGLAYTNPDAKVLTSYVGSYVDSAKSKELALQQNAQGADFIAGLAAVGDFGIFEAAKEKGFYASGQDVDRTVIDPEHVILSQLKEVDTVTYDTVKLFVEDKFEFGTTFYGLTEGGVGLTFVTTDSESPRSEKLTDEDIAQLKEIAEGIKDGSIDTSITK</sequence>
<organism evidence="9 10">
    <name type="scientific">Candidatus Pristimantibacillus lignocellulolyticus</name>
    <dbReference type="NCBI Taxonomy" id="2994561"/>
    <lineage>
        <taxon>Bacteria</taxon>
        <taxon>Bacillati</taxon>
        <taxon>Bacillota</taxon>
        <taxon>Bacilli</taxon>
        <taxon>Bacillales</taxon>
        <taxon>Paenibacillaceae</taxon>
        <taxon>Candidatus Pristimantibacillus</taxon>
    </lineage>
</organism>
<dbReference type="InterPro" id="IPR028082">
    <property type="entry name" value="Peripla_BP_I"/>
</dbReference>
<dbReference type="InterPro" id="IPR050957">
    <property type="entry name" value="BMP_lipoprotein"/>
</dbReference>